<sequence>MIVVKDRRSTDVVRSRNKCQDPRCENHENVDWTLRTGLEDEEFGCQVSLGGGRNNEGGLHGLAGECRGRKDVADGRRWRTRGRGRG</sequence>
<evidence type="ECO:0000313" key="2">
    <source>
        <dbReference type="Proteomes" id="UP000053097"/>
    </source>
</evidence>
<gene>
    <name evidence="1" type="ORF">X777_16046</name>
</gene>
<proteinExistence type="predicted"/>
<organism evidence="1 2">
    <name type="scientific">Ooceraea biroi</name>
    <name type="common">Clonal raider ant</name>
    <name type="synonym">Cerapachys biroi</name>
    <dbReference type="NCBI Taxonomy" id="2015173"/>
    <lineage>
        <taxon>Eukaryota</taxon>
        <taxon>Metazoa</taxon>
        <taxon>Ecdysozoa</taxon>
        <taxon>Arthropoda</taxon>
        <taxon>Hexapoda</taxon>
        <taxon>Insecta</taxon>
        <taxon>Pterygota</taxon>
        <taxon>Neoptera</taxon>
        <taxon>Endopterygota</taxon>
        <taxon>Hymenoptera</taxon>
        <taxon>Apocrita</taxon>
        <taxon>Aculeata</taxon>
        <taxon>Formicoidea</taxon>
        <taxon>Formicidae</taxon>
        <taxon>Dorylinae</taxon>
        <taxon>Ooceraea</taxon>
    </lineage>
</organism>
<dbReference type="Proteomes" id="UP000053097">
    <property type="component" value="Unassembled WGS sequence"/>
</dbReference>
<name>A0A026WXH3_OOCBI</name>
<dbReference type="EMBL" id="KK107087">
    <property type="protein sequence ID" value="EZA59844.1"/>
    <property type="molecule type" value="Genomic_DNA"/>
</dbReference>
<protein>
    <submittedName>
        <fullName evidence="1">Uncharacterized protein</fullName>
    </submittedName>
</protein>
<keyword evidence="2" id="KW-1185">Reference proteome</keyword>
<accession>A0A026WXH3</accession>
<reference evidence="1 2" key="1">
    <citation type="journal article" date="2014" name="Curr. Biol.">
        <title>The genome of the clonal raider ant Cerapachys biroi.</title>
        <authorList>
            <person name="Oxley P.R."/>
            <person name="Ji L."/>
            <person name="Fetter-Pruneda I."/>
            <person name="McKenzie S.K."/>
            <person name="Li C."/>
            <person name="Hu H."/>
            <person name="Zhang G."/>
            <person name="Kronauer D.J."/>
        </authorList>
    </citation>
    <scope>NUCLEOTIDE SEQUENCE [LARGE SCALE GENOMIC DNA]</scope>
</reference>
<evidence type="ECO:0000313" key="1">
    <source>
        <dbReference type="EMBL" id="EZA59844.1"/>
    </source>
</evidence>
<dbReference type="AlphaFoldDB" id="A0A026WXH3"/>